<comment type="caution">
    <text evidence="1">The sequence shown here is derived from an EMBL/GenBank/DDBJ whole genome shotgun (WGS) entry which is preliminary data.</text>
</comment>
<protein>
    <recommendedName>
        <fullName evidence="3">Transposase</fullName>
    </recommendedName>
</protein>
<dbReference type="Proteomes" id="UP001500751">
    <property type="component" value="Unassembled WGS sequence"/>
</dbReference>
<name>A0ABN2VNC2_9ACTN</name>
<organism evidence="1 2">
    <name type="scientific">Catenulispora yoronensis</name>
    <dbReference type="NCBI Taxonomy" id="450799"/>
    <lineage>
        <taxon>Bacteria</taxon>
        <taxon>Bacillati</taxon>
        <taxon>Actinomycetota</taxon>
        <taxon>Actinomycetes</taxon>
        <taxon>Catenulisporales</taxon>
        <taxon>Catenulisporaceae</taxon>
        <taxon>Catenulispora</taxon>
    </lineage>
</organism>
<sequence>MREDVKACESWARDSLSERCLGRHSFYKESHLLHGHFDETLDSRFQRQTSPSWAKTHVQHVLTAIAVNIERLSRQEPADSEYRPRPPTAFQQYLDAHDLPRPIWWRQGK</sequence>
<evidence type="ECO:0000313" key="1">
    <source>
        <dbReference type="EMBL" id="GAA2067337.1"/>
    </source>
</evidence>
<reference evidence="1 2" key="1">
    <citation type="journal article" date="2019" name="Int. J. Syst. Evol. Microbiol.">
        <title>The Global Catalogue of Microorganisms (GCM) 10K type strain sequencing project: providing services to taxonomists for standard genome sequencing and annotation.</title>
        <authorList>
            <consortium name="The Broad Institute Genomics Platform"/>
            <consortium name="The Broad Institute Genome Sequencing Center for Infectious Disease"/>
            <person name="Wu L."/>
            <person name="Ma J."/>
        </authorList>
    </citation>
    <scope>NUCLEOTIDE SEQUENCE [LARGE SCALE GENOMIC DNA]</scope>
    <source>
        <strain evidence="1 2">JCM 16014</strain>
    </source>
</reference>
<evidence type="ECO:0000313" key="2">
    <source>
        <dbReference type="Proteomes" id="UP001500751"/>
    </source>
</evidence>
<evidence type="ECO:0008006" key="3">
    <source>
        <dbReference type="Google" id="ProtNLM"/>
    </source>
</evidence>
<dbReference type="EMBL" id="BAAAQN010000121">
    <property type="protein sequence ID" value="GAA2067337.1"/>
    <property type="molecule type" value="Genomic_DNA"/>
</dbReference>
<gene>
    <name evidence="1" type="ORF">GCM10009839_93930</name>
</gene>
<proteinExistence type="predicted"/>
<keyword evidence="2" id="KW-1185">Reference proteome</keyword>
<accession>A0ABN2VNC2</accession>